<evidence type="ECO:0000313" key="1">
    <source>
        <dbReference type="EMBL" id="GBN82161.1"/>
    </source>
</evidence>
<dbReference type="EMBL" id="BGPR01019510">
    <property type="protein sequence ID" value="GBN82161.1"/>
    <property type="molecule type" value="Genomic_DNA"/>
</dbReference>
<dbReference type="Proteomes" id="UP000499080">
    <property type="component" value="Unassembled WGS sequence"/>
</dbReference>
<organism evidence="2 3">
    <name type="scientific">Araneus ventricosus</name>
    <name type="common">Orbweaver spider</name>
    <name type="synonym">Epeira ventricosa</name>
    <dbReference type="NCBI Taxonomy" id="182803"/>
    <lineage>
        <taxon>Eukaryota</taxon>
        <taxon>Metazoa</taxon>
        <taxon>Ecdysozoa</taxon>
        <taxon>Arthropoda</taxon>
        <taxon>Chelicerata</taxon>
        <taxon>Arachnida</taxon>
        <taxon>Araneae</taxon>
        <taxon>Araneomorphae</taxon>
        <taxon>Entelegynae</taxon>
        <taxon>Araneoidea</taxon>
        <taxon>Araneidae</taxon>
        <taxon>Araneus</taxon>
    </lineage>
</organism>
<dbReference type="AlphaFoldDB" id="A0A4Y2S4H3"/>
<evidence type="ECO:0000313" key="2">
    <source>
        <dbReference type="EMBL" id="GBN82165.1"/>
    </source>
</evidence>
<accession>A0A4Y2S4H3</accession>
<keyword evidence="3" id="KW-1185">Reference proteome</keyword>
<name>A0A4Y2S4H3_ARAVE</name>
<gene>
    <name evidence="2" type="ORF">AVEN_184131_1</name>
    <name evidence="1" type="ORF">AVEN_245347_1</name>
</gene>
<protein>
    <submittedName>
        <fullName evidence="2">Uncharacterized protein</fullName>
    </submittedName>
</protein>
<dbReference type="EMBL" id="BGPR01019511">
    <property type="protein sequence ID" value="GBN82165.1"/>
    <property type="molecule type" value="Genomic_DNA"/>
</dbReference>
<reference evidence="2 3" key="1">
    <citation type="journal article" date="2019" name="Sci. Rep.">
        <title>Orb-weaving spider Araneus ventricosus genome elucidates the spidroin gene catalogue.</title>
        <authorList>
            <person name="Kono N."/>
            <person name="Nakamura H."/>
            <person name="Ohtoshi R."/>
            <person name="Moran D.A.P."/>
            <person name="Shinohara A."/>
            <person name="Yoshida Y."/>
            <person name="Fujiwara M."/>
            <person name="Mori M."/>
            <person name="Tomita M."/>
            <person name="Arakawa K."/>
        </authorList>
    </citation>
    <scope>NUCLEOTIDE SEQUENCE [LARGE SCALE GENOMIC DNA]</scope>
</reference>
<sequence>MTWQSKWGSWITMLVGYPNSQAHSSNSYRCFAWTSVFGVEWSAHLDKSFTTAPLNVNLFTTGHTDLCPSVPKPRTPSLPTHTYEPTPAGVDLWIGGPKAVVDIKNG</sequence>
<evidence type="ECO:0000313" key="3">
    <source>
        <dbReference type="Proteomes" id="UP000499080"/>
    </source>
</evidence>
<comment type="caution">
    <text evidence="2">The sequence shown here is derived from an EMBL/GenBank/DDBJ whole genome shotgun (WGS) entry which is preliminary data.</text>
</comment>
<proteinExistence type="predicted"/>